<dbReference type="GO" id="GO:0008986">
    <property type="term" value="F:pyruvate, water dikinase activity"/>
    <property type="evidence" value="ECO:0007669"/>
    <property type="project" value="UniProtKB-EC"/>
</dbReference>
<dbReference type="GO" id="GO:0005524">
    <property type="term" value="F:ATP binding"/>
    <property type="evidence" value="ECO:0007669"/>
    <property type="project" value="UniProtKB-KW"/>
</dbReference>
<keyword evidence="12 15" id="KW-0460">Magnesium</keyword>
<name>A0A0G1FUQ7_9BACT</name>
<evidence type="ECO:0000256" key="4">
    <source>
        <dbReference type="ARBA" id="ARBA00007837"/>
    </source>
</evidence>
<feature type="domain" description="Pyruvate phosphate dikinase AMP/ATP-binding" evidence="17">
    <location>
        <begin position="28"/>
        <end position="342"/>
    </location>
</feature>
<evidence type="ECO:0000256" key="11">
    <source>
        <dbReference type="ARBA" id="ARBA00022840"/>
    </source>
</evidence>
<comment type="function">
    <text evidence="2 15">Catalyzes the phosphorylation of pyruvate to phosphoenolpyruvate.</text>
</comment>
<dbReference type="InterPro" id="IPR018274">
    <property type="entry name" value="PEP_util_AS"/>
</dbReference>
<evidence type="ECO:0000313" key="19">
    <source>
        <dbReference type="EMBL" id="KKS90533.1"/>
    </source>
</evidence>
<dbReference type="NCBIfam" id="TIGR01418">
    <property type="entry name" value="PEP_synth"/>
    <property type="match status" value="1"/>
</dbReference>
<evidence type="ECO:0000256" key="5">
    <source>
        <dbReference type="ARBA" id="ARBA00011996"/>
    </source>
</evidence>
<dbReference type="Gene3D" id="3.50.30.10">
    <property type="entry name" value="Phosphohistidine domain"/>
    <property type="match status" value="1"/>
</dbReference>
<dbReference type="PIRSF" id="PIRSF000854">
    <property type="entry name" value="PEP_synthase"/>
    <property type="match status" value="1"/>
</dbReference>
<dbReference type="Gene3D" id="3.20.20.60">
    <property type="entry name" value="Phosphoenolpyruvate-binding domains"/>
    <property type="match status" value="1"/>
</dbReference>
<evidence type="ECO:0000259" key="18">
    <source>
        <dbReference type="Pfam" id="PF02896"/>
    </source>
</evidence>
<dbReference type="PATRIC" id="fig|1618557.3.peg.601"/>
<comment type="pathway">
    <text evidence="3 15">Carbohydrate biosynthesis; gluconeogenesis.</text>
</comment>
<reference evidence="19 20" key="1">
    <citation type="journal article" date="2015" name="Nature">
        <title>rRNA introns, odd ribosomes, and small enigmatic genomes across a large radiation of phyla.</title>
        <authorList>
            <person name="Brown C.T."/>
            <person name="Hug L.A."/>
            <person name="Thomas B.C."/>
            <person name="Sharon I."/>
            <person name="Castelle C.J."/>
            <person name="Singh A."/>
            <person name="Wilkins M.J."/>
            <person name="Williams K.H."/>
            <person name="Banfield J.F."/>
        </authorList>
    </citation>
    <scope>NUCLEOTIDE SEQUENCE [LARGE SCALE GENOMIC DNA]</scope>
</reference>
<dbReference type="SUPFAM" id="SSF51621">
    <property type="entry name" value="Phosphoenolpyruvate/pyruvate domain"/>
    <property type="match status" value="1"/>
</dbReference>
<evidence type="ECO:0000259" key="17">
    <source>
        <dbReference type="Pfam" id="PF01326"/>
    </source>
</evidence>
<dbReference type="SUPFAM" id="SSF52009">
    <property type="entry name" value="Phosphohistidine domain"/>
    <property type="match status" value="1"/>
</dbReference>
<comment type="caution">
    <text evidence="19">The sequence shown here is derived from an EMBL/GenBank/DDBJ whole genome shotgun (WGS) entry which is preliminary data.</text>
</comment>
<evidence type="ECO:0000256" key="2">
    <source>
        <dbReference type="ARBA" id="ARBA00002988"/>
    </source>
</evidence>
<dbReference type="Pfam" id="PF02896">
    <property type="entry name" value="PEP-utilizers_C"/>
    <property type="match status" value="1"/>
</dbReference>
<dbReference type="EMBL" id="LCFI01000002">
    <property type="protein sequence ID" value="KKS90533.1"/>
    <property type="molecule type" value="Genomic_DNA"/>
</dbReference>
<accession>A0A0G1FUQ7</accession>
<dbReference type="InterPro" id="IPR015813">
    <property type="entry name" value="Pyrv/PenolPyrv_kinase-like_dom"/>
</dbReference>
<dbReference type="Pfam" id="PF01326">
    <property type="entry name" value="PPDK_N"/>
    <property type="match status" value="1"/>
</dbReference>
<sequence length="771" mass="85130">MAFKILNKHPKAQYILWFDQVGKEDTGIVGGKGANLGEMTRSGFPVPPGFIVSAQAYKTFIHENQLADRIKTILDRTDVNKSADLNEASDQIKKLILKGTISRPLALEVLKAYNDLSGLNEEPALVAVRSSATAEDLPGASFAGQQATFLNVFGDHEVLKKVQACWASLFEPRAIFYREQKHFDHFKVLIAVPVQKMVQSEVSGVMFTINPTTNDKKVVVIESVWGLGEMIVQGTVTPDHYEVDKQSLEIVDKELAKQNIQLVLSGTGNKELPVPKIKQEKQKISNEKIKELAEIGKKLQQHYLFPQDVEWAIEKGRIYIVQTRPITTIADVKEKGTDNIVKESLPKILTGSSASPGMATGNVKIVHSPKEISKVLPGDILVAQMTSPDYVPAMRKAAAIVTDRGGATSHAAIVSRELGIPCVVGTEKATKVLKDTMTITVNGSTGEVFKGGHISANKKLEVPNQLGRTMPVVTAKTATKVYVNLAEPDRVSEVAKMAVDGVGLLRAEFMIADIGVHPKKAIKDGKKNEFIQKLTEGIKIFCEAFSPRPVIYRATDFKTNEYRNLVGGHAYEPIEPNPMLGFRGAARYVADSEVFELELEAIKRVREKENLKNIWLMIPFVRTPKELQAVKKIVVGSGLTRSETFKLLMMAEIPTNVIRLEDFLDVGVDGISIGSNDLTMMILGTDRDNEEVAFDFDELDPSVLWGLERLIKTCKKYRVTSSICGQAPSRYPQLVEKLVEWGITSVSVNPDAVDVTRKMVAEAEKKLVTKR</sequence>
<dbReference type="PROSITE" id="PS00370">
    <property type="entry name" value="PEP_ENZYMES_PHOS_SITE"/>
    <property type="match status" value="1"/>
</dbReference>
<dbReference type="PANTHER" id="PTHR43030:SF1">
    <property type="entry name" value="PHOSPHOENOLPYRUVATE SYNTHASE"/>
    <property type="match status" value="1"/>
</dbReference>
<evidence type="ECO:0000256" key="1">
    <source>
        <dbReference type="ARBA" id="ARBA00001946"/>
    </source>
</evidence>
<evidence type="ECO:0000256" key="3">
    <source>
        <dbReference type="ARBA" id="ARBA00004742"/>
    </source>
</evidence>
<feature type="domain" description="PEP-utilising enzyme C-terminal" evidence="18">
    <location>
        <begin position="467"/>
        <end position="764"/>
    </location>
</feature>
<keyword evidence="9 15" id="KW-0547">Nucleotide-binding</keyword>
<proteinExistence type="inferred from homology"/>
<dbReference type="InterPro" id="IPR000121">
    <property type="entry name" value="PEP_util_C"/>
</dbReference>
<dbReference type="FunFam" id="3.30.1490.20:FF:000010">
    <property type="entry name" value="Phosphoenolpyruvate synthase"/>
    <property type="match status" value="1"/>
</dbReference>
<evidence type="ECO:0000256" key="9">
    <source>
        <dbReference type="ARBA" id="ARBA00022741"/>
    </source>
</evidence>
<evidence type="ECO:0000313" key="20">
    <source>
        <dbReference type="Proteomes" id="UP000034669"/>
    </source>
</evidence>
<dbReference type="Pfam" id="PF00391">
    <property type="entry name" value="PEP-utilizers"/>
    <property type="match status" value="1"/>
</dbReference>
<dbReference type="SUPFAM" id="SSF56059">
    <property type="entry name" value="Glutathione synthetase ATP-binding domain-like"/>
    <property type="match status" value="1"/>
</dbReference>
<dbReference type="InterPro" id="IPR002192">
    <property type="entry name" value="PPDK_AMP/ATP-bd"/>
</dbReference>
<dbReference type="Gene3D" id="3.30.1490.20">
    <property type="entry name" value="ATP-grasp fold, A domain"/>
    <property type="match status" value="1"/>
</dbReference>
<dbReference type="PRINTS" id="PR01736">
    <property type="entry name" value="PHPHTRNFRASE"/>
</dbReference>
<dbReference type="InterPro" id="IPR006319">
    <property type="entry name" value="PEP_synth"/>
</dbReference>
<keyword evidence="8 15" id="KW-0479">Metal-binding</keyword>
<evidence type="ECO:0000256" key="7">
    <source>
        <dbReference type="ARBA" id="ARBA00022679"/>
    </source>
</evidence>
<evidence type="ECO:0000256" key="6">
    <source>
        <dbReference type="ARBA" id="ARBA00021623"/>
    </source>
</evidence>
<evidence type="ECO:0000259" key="16">
    <source>
        <dbReference type="Pfam" id="PF00391"/>
    </source>
</evidence>
<feature type="domain" description="PEP-utilising enzyme mobile" evidence="16">
    <location>
        <begin position="377"/>
        <end position="446"/>
    </location>
</feature>
<dbReference type="InterPro" id="IPR040442">
    <property type="entry name" value="Pyrv_kinase-like_dom_sf"/>
</dbReference>
<protein>
    <recommendedName>
        <fullName evidence="6 15">Phosphoenolpyruvate synthase</fullName>
        <shortName evidence="15">PEP synthase</shortName>
        <ecNumber evidence="5 15">2.7.9.2</ecNumber>
    </recommendedName>
    <alternativeName>
        <fullName evidence="13 15">Pyruvate, water dikinase</fullName>
    </alternativeName>
</protein>
<dbReference type="AlphaFoldDB" id="A0A0G1FUQ7"/>
<evidence type="ECO:0000256" key="12">
    <source>
        <dbReference type="ARBA" id="ARBA00022842"/>
    </source>
</evidence>
<dbReference type="PANTHER" id="PTHR43030">
    <property type="entry name" value="PHOSPHOENOLPYRUVATE SYNTHASE"/>
    <property type="match status" value="1"/>
</dbReference>
<keyword evidence="10 15" id="KW-0418">Kinase</keyword>
<dbReference type="InterPro" id="IPR013815">
    <property type="entry name" value="ATP_grasp_subdomain_1"/>
</dbReference>
<keyword evidence="7 15" id="KW-0808">Transferase</keyword>
<evidence type="ECO:0000256" key="15">
    <source>
        <dbReference type="PIRNR" id="PIRNR000854"/>
    </source>
</evidence>
<dbReference type="Gene3D" id="3.30.470.20">
    <property type="entry name" value="ATP-grasp fold, B domain"/>
    <property type="match status" value="1"/>
</dbReference>
<keyword evidence="19" id="KW-0670">Pyruvate</keyword>
<comment type="cofactor">
    <cofactor evidence="1 15">
        <name>Mg(2+)</name>
        <dbReference type="ChEBI" id="CHEBI:18420"/>
    </cofactor>
</comment>
<dbReference type="NCBIfam" id="NF005057">
    <property type="entry name" value="PRK06464.1"/>
    <property type="match status" value="1"/>
</dbReference>
<evidence type="ECO:0000256" key="14">
    <source>
        <dbReference type="ARBA" id="ARBA00047700"/>
    </source>
</evidence>
<dbReference type="Proteomes" id="UP000034669">
    <property type="component" value="Unassembled WGS sequence"/>
</dbReference>
<dbReference type="InterPro" id="IPR008279">
    <property type="entry name" value="PEP-util_enz_mobile_dom"/>
</dbReference>
<dbReference type="GO" id="GO:0006094">
    <property type="term" value="P:gluconeogenesis"/>
    <property type="evidence" value="ECO:0007669"/>
    <property type="project" value="UniProtKB-UniPathway"/>
</dbReference>
<keyword evidence="11 15" id="KW-0067">ATP-binding</keyword>
<dbReference type="EC" id="2.7.9.2" evidence="5 15"/>
<gene>
    <name evidence="19" type="ORF">UV66_C0002G0010</name>
</gene>
<comment type="catalytic activity">
    <reaction evidence="14 15">
        <text>pyruvate + ATP + H2O = phosphoenolpyruvate + AMP + phosphate + 2 H(+)</text>
        <dbReference type="Rhea" id="RHEA:11364"/>
        <dbReference type="ChEBI" id="CHEBI:15361"/>
        <dbReference type="ChEBI" id="CHEBI:15377"/>
        <dbReference type="ChEBI" id="CHEBI:15378"/>
        <dbReference type="ChEBI" id="CHEBI:30616"/>
        <dbReference type="ChEBI" id="CHEBI:43474"/>
        <dbReference type="ChEBI" id="CHEBI:58702"/>
        <dbReference type="ChEBI" id="CHEBI:456215"/>
        <dbReference type="EC" id="2.7.9.2"/>
    </reaction>
</comment>
<organism evidence="19 20">
    <name type="scientific">Candidatus Woesebacteria bacterium GW2011_GWA1_43_12</name>
    <dbReference type="NCBI Taxonomy" id="1618557"/>
    <lineage>
        <taxon>Bacteria</taxon>
        <taxon>Candidatus Woeseibacteriota</taxon>
    </lineage>
</organism>
<evidence type="ECO:0000256" key="10">
    <source>
        <dbReference type="ARBA" id="ARBA00022777"/>
    </source>
</evidence>
<dbReference type="InterPro" id="IPR036637">
    <property type="entry name" value="Phosphohistidine_dom_sf"/>
</dbReference>
<dbReference type="GO" id="GO:0046872">
    <property type="term" value="F:metal ion binding"/>
    <property type="evidence" value="ECO:0007669"/>
    <property type="project" value="UniProtKB-KW"/>
</dbReference>
<dbReference type="UniPathway" id="UPA00138"/>
<comment type="similarity">
    <text evidence="4 15">Belongs to the PEP-utilizing enzyme family.</text>
</comment>
<evidence type="ECO:0000256" key="13">
    <source>
        <dbReference type="ARBA" id="ARBA00033470"/>
    </source>
</evidence>
<evidence type="ECO:0000256" key="8">
    <source>
        <dbReference type="ARBA" id="ARBA00022723"/>
    </source>
</evidence>